<dbReference type="AlphaFoldDB" id="A0A172ZHH4"/>
<dbReference type="EMBL" id="CP013023">
    <property type="protein sequence ID" value="ANF96979.1"/>
    <property type="molecule type" value="Genomic_DNA"/>
</dbReference>
<dbReference type="InterPro" id="IPR015797">
    <property type="entry name" value="NUDIX_hydrolase-like_dom_sf"/>
</dbReference>
<evidence type="ECO:0000313" key="4">
    <source>
        <dbReference type="EMBL" id="ANF96979.1"/>
    </source>
</evidence>
<keyword evidence="2" id="KW-0378">Hydrolase</keyword>
<gene>
    <name evidence="4" type="ORF">AR543_13830</name>
</gene>
<dbReference type="Gene3D" id="3.90.79.10">
    <property type="entry name" value="Nucleoside Triphosphate Pyrophosphohydrolase"/>
    <property type="match status" value="1"/>
</dbReference>
<evidence type="ECO:0000256" key="2">
    <source>
        <dbReference type="ARBA" id="ARBA00022801"/>
    </source>
</evidence>
<dbReference type="KEGG" id="pbv:AR543_13830"/>
<reference evidence="5" key="1">
    <citation type="submission" date="2015-10" db="EMBL/GenBank/DDBJ databases">
        <title>Genome of Paenibacillus bovis sp. nov.</title>
        <authorList>
            <person name="Wu Z."/>
            <person name="Gao C."/>
            <person name="Liu Z."/>
            <person name="Zheng H."/>
        </authorList>
    </citation>
    <scope>NUCLEOTIDE SEQUENCE [LARGE SCALE GENOMIC DNA]</scope>
    <source>
        <strain evidence="5">BD3526</strain>
    </source>
</reference>
<name>A0A172ZHH4_9BACL</name>
<dbReference type="SUPFAM" id="SSF55811">
    <property type="entry name" value="Nudix"/>
    <property type="match status" value="1"/>
</dbReference>
<organism evidence="4 5">
    <name type="scientific">Paenibacillus bovis</name>
    <dbReference type="NCBI Taxonomy" id="1616788"/>
    <lineage>
        <taxon>Bacteria</taxon>
        <taxon>Bacillati</taxon>
        <taxon>Bacillota</taxon>
        <taxon>Bacilli</taxon>
        <taxon>Bacillales</taxon>
        <taxon>Paenibacillaceae</taxon>
        <taxon>Paenibacillus</taxon>
    </lineage>
</organism>
<dbReference type="CDD" id="cd04690">
    <property type="entry name" value="NUDIX_Hydrolase"/>
    <property type="match status" value="1"/>
</dbReference>
<proteinExistence type="predicted"/>
<evidence type="ECO:0000256" key="1">
    <source>
        <dbReference type="ARBA" id="ARBA00001946"/>
    </source>
</evidence>
<dbReference type="Proteomes" id="UP000078148">
    <property type="component" value="Chromosome"/>
</dbReference>
<reference evidence="4 5" key="2">
    <citation type="journal article" date="2016" name="Int. J. Syst. Evol. Microbiol.">
        <title>Paenibacillus bovis sp. nov., isolated from raw yak (Bos grunniens) milk.</title>
        <authorList>
            <person name="Gao C."/>
            <person name="Han J."/>
            <person name="Liu Z."/>
            <person name="Xu X."/>
            <person name="Hang F."/>
            <person name="Wu Z."/>
        </authorList>
    </citation>
    <scope>NUCLEOTIDE SEQUENCE [LARGE SCALE GENOMIC DNA]</scope>
    <source>
        <strain evidence="4 5">BD3526</strain>
    </source>
</reference>
<dbReference type="RefSeq" id="WP_060535089.1">
    <property type="nucleotide sequence ID" value="NZ_CP013023.1"/>
</dbReference>
<dbReference type="OrthoDB" id="3532303at2"/>
<protein>
    <submittedName>
        <fullName evidence="4">DNA mismatch repair protein MutT</fullName>
    </submittedName>
</protein>
<evidence type="ECO:0000313" key="5">
    <source>
        <dbReference type="Proteomes" id="UP000078148"/>
    </source>
</evidence>
<dbReference type="Pfam" id="PF00293">
    <property type="entry name" value="NUDIX"/>
    <property type="match status" value="1"/>
</dbReference>
<evidence type="ECO:0000259" key="3">
    <source>
        <dbReference type="PROSITE" id="PS51462"/>
    </source>
</evidence>
<sequence length="133" mass="14823">MTTIIDKIAWIHIQDQRILCARSKGKALYYIPGGKRETGESDEETLIREVEEELSVRIHPASVSSFGVFEAAADSKSADTVVRMSCYTGEYEGTIQPASEIETTAWLGYKDIEQVSAATRLIMEDLHKRGLIV</sequence>
<dbReference type="PANTHER" id="PTHR43046">
    <property type="entry name" value="GDP-MANNOSE MANNOSYL HYDROLASE"/>
    <property type="match status" value="1"/>
</dbReference>
<dbReference type="GO" id="GO:0016787">
    <property type="term" value="F:hydrolase activity"/>
    <property type="evidence" value="ECO:0007669"/>
    <property type="project" value="UniProtKB-KW"/>
</dbReference>
<dbReference type="PROSITE" id="PS51462">
    <property type="entry name" value="NUDIX"/>
    <property type="match status" value="1"/>
</dbReference>
<keyword evidence="5" id="KW-1185">Reference proteome</keyword>
<feature type="domain" description="Nudix hydrolase" evidence="3">
    <location>
        <begin position="1"/>
        <end position="128"/>
    </location>
</feature>
<accession>A0A172ZHH4</accession>
<dbReference type="InterPro" id="IPR000086">
    <property type="entry name" value="NUDIX_hydrolase_dom"/>
</dbReference>
<comment type="cofactor">
    <cofactor evidence="1">
        <name>Mg(2+)</name>
        <dbReference type="ChEBI" id="CHEBI:18420"/>
    </cofactor>
</comment>
<dbReference type="PANTHER" id="PTHR43046:SF2">
    <property type="entry name" value="8-OXO-DGTP DIPHOSPHATASE-RELATED"/>
    <property type="match status" value="1"/>
</dbReference>